<dbReference type="InterPro" id="IPR001245">
    <property type="entry name" value="Ser-Thr/Tyr_kinase_cat_dom"/>
</dbReference>
<keyword evidence="7 13" id="KW-0547">Nucleotide-binding</keyword>
<protein>
    <recommendedName>
        <fullName evidence="2">mitogen-activated protein kinase kinase kinase</fullName>
        <ecNumber evidence="2">2.7.11.25</ecNumber>
    </recommendedName>
</protein>
<keyword evidence="8" id="KW-0418">Kinase</keyword>
<evidence type="ECO:0000256" key="2">
    <source>
        <dbReference type="ARBA" id="ARBA00012406"/>
    </source>
</evidence>
<dbReference type="GO" id="GO:0004709">
    <property type="term" value="F:MAP kinase kinase kinase activity"/>
    <property type="evidence" value="ECO:0007669"/>
    <property type="project" value="UniProtKB-EC"/>
</dbReference>
<dbReference type="Gene3D" id="3.30.200.20">
    <property type="entry name" value="Phosphorylase Kinase, domain 1"/>
    <property type="match status" value="1"/>
</dbReference>
<dbReference type="Gene3D" id="1.10.510.10">
    <property type="entry name" value="Transferase(Phosphotransferase) domain 1"/>
    <property type="match status" value="1"/>
</dbReference>
<dbReference type="CDD" id="cd06606">
    <property type="entry name" value="STKc_MAPKKK"/>
    <property type="match status" value="1"/>
</dbReference>
<feature type="domain" description="Protein kinase" evidence="15">
    <location>
        <begin position="3"/>
        <end position="258"/>
    </location>
</feature>
<comment type="catalytic activity">
    <reaction evidence="12">
        <text>L-seryl-[protein] + ATP = O-phospho-L-seryl-[protein] + ADP + H(+)</text>
        <dbReference type="Rhea" id="RHEA:17989"/>
        <dbReference type="Rhea" id="RHEA-COMP:9863"/>
        <dbReference type="Rhea" id="RHEA-COMP:11604"/>
        <dbReference type="ChEBI" id="CHEBI:15378"/>
        <dbReference type="ChEBI" id="CHEBI:29999"/>
        <dbReference type="ChEBI" id="CHEBI:30616"/>
        <dbReference type="ChEBI" id="CHEBI:83421"/>
        <dbReference type="ChEBI" id="CHEBI:456216"/>
        <dbReference type="EC" id="2.7.11.25"/>
    </reaction>
</comment>
<keyword evidence="6" id="KW-0938">Abscisic acid signaling pathway</keyword>
<dbReference type="PROSITE" id="PS00108">
    <property type="entry name" value="PROTEIN_KINASE_ST"/>
    <property type="match status" value="1"/>
</dbReference>
<dbReference type="FunFam" id="1.10.510.10:FF:000852">
    <property type="entry name" value="Mitogen-activated protein kinase kinase kinase 17"/>
    <property type="match status" value="1"/>
</dbReference>
<dbReference type="PROSITE" id="PS50011">
    <property type="entry name" value="PROTEIN_KINASE_DOM"/>
    <property type="match status" value="1"/>
</dbReference>
<dbReference type="PRINTS" id="PR00109">
    <property type="entry name" value="TYRKINASE"/>
</dbReference>
<name>A0AAW1WKK1_RUBAR</name>
<dbReference type="SUPFAM" id="SSF56112">
    <property type="entry name" value="Protein kinase-like (PK-like)"/>
    <property type="match status" value="1"/>
</dbReference>
<evidence type="ECO:0000256" key="11">
    <source>
        <dbReference type="ARBA" id="ARBA00047559"/>
    </source>
</evidence>
<keyword evidence="9 13" id="KW-0067">ATP-binding</keyword>
<dbReference type="PROSITE" id="PS00107">
    <property type="entry name" value="PROTEIN_KINASE_ATP"/>
    <property type="match status" value="1"/>
</dbReference>
<evidence type="ECO:0000256" key="14">
    <source>
        <dbReference type="RuleBase" id="RU000304"/>
    </source>
</evidence>
<dbReference type="GO" id="GO:0006970">
    <property type="term" value="P:response to osmotic stress"/>
    <property type="evidence" value="ECO:0007669"/>
    <property type="project" value="UniProtKB-ARBA"/>
</dbReference>
<keyword evidence="17" id="KW-1185">Reference proteome</keyword>
<gene>
    <name evidence="16" type="ORF">M0R45_032885</name>
</gene>
<dbReference type="Pfam" id="PF00069">
    <property type="entry name" value="Pkinase"/>
    <property type="match status" value="1"/>
</dbReference>
<sequence length="420" mass="45869">MDWTRGHTIGRGSSAAVSLATSSHSGHDQVFAVKSAELSQSEFLQREQKILSSLSSPHVVSSLGHDVTREDNKLMYNIFMEYVPGGTIIDAVRSRGGRFDESAIGFYTRQIVKGLEYLHSVGLVHCDIKGRNILVGQEGPKIADFGCARWADPTVEAVPIGGTPMFMAPEVARGEEQGFPCDVWALGCTVIEMATGGSVPWPNAADPVTLLYRIAYSGESPEIPSFLSDQANDFLGKCLMRDPKERWTVAQLLKHPFLEELTIINSSSSTKQVQESSATSCSPTSILDQGIWNSLQESETLGNLVDHPSVENSCADDRIRRLSLFSGMPRWSFDEDNWITVRGNDCGESNPIVNDAAAEVDVIDAVLNCLDSKISCRNINLDNLGACISRKISSGSVVALSNLIFERHKDNLLFPSIPIF</sequence>
<dbReference type="Proteomes" id="UP001457282">
    <property type="component" value="Unassembled WGS sequence"/>
</dbReference>
<dbReference type="InterPro" id="IPR008271">
    <property type="entry name" value="Ser/Thr_kinase_AS"/>
</dbReference>
<evidence type="ECO:0000256" key="4">
    <source>
        <dbReference type="ARBA" id="ARBA00022553"/>
    </source>
</evidence>
<evidence type="ECO:0000256" key="12">
    <source>
        <dbReference type="ARBA" id="ARBA00048329"/>
    </source>
</evidence>
<evidence type="ECO:0000313" key="17">
    <source>
        <dbReference type="Proteomes" id="UP001457282"/>
    </source>
</evidence>
<dbReference type="GO" id="GO:0005634">
    <property type="term" value="C:nucleus"/>
    <property type="evidence" value="ECO:0007669"/>
    <property type="project" value="UniProtKB-SubCell"/>
</dbReference>
<dbReference type="EMBL" id="JBEDUW010000006">
    <property type="protein sequence ID" value="KAK9924520.1"/>
    <property type="molecule type" value="Genomic_DNA"/>
</dbReference>
<evidence type="ECO:0000256" key="10">
    <source>
        <dbReference type="ARBA" id="ARBA00023242"/>
    </source>
</evidence>
<reference evidence="16 17" key="1">
    <citation type="journal article" date="2023" name="G3 (Bethesda)">
        <title>A chromosome-length genome assembly and annotation of blackberry (Rubus argutus, cv. 'Hillquist').</title>
        <authorList>
            <person name="Bruna T."/>
            <person name="Aryal R."/>
            <person name="Dudchenko O."/>
            <person name="Sargent D.J."/>
            <person name="Mead D."/>
            <person name="Buti M."/>
            <person name="Cavallini A."/>
            <person name="Hytonen T."/>
            <person name="Andres J."/>
            <person name="Pham M."/>
            <person name="Weisz D."/>
            <person name="Mascagni F."/>
            <person name="Usai G."/>
            <person name="Natali L."/>
            <person name="Bassil N."/>
            <person name="Fernandez G.E."/>
            <person name="Lomsadze A."/>
            <person name="Armour M."/>
            <person name="Olukolu B."/>
            <person name="Poorten T."/>
            <person name="Britton C."/>
            <person name="Davik J."/>
            <person name="Ashrafi H."/>
            <person name="Aiden E.L."/>
            <person name="Borodovsky M."/>
            <person name="Worthington M."/>
        </authorList>
    </citation>
    <scope>NUCLEOTIDE SEQUENCE [LARGE SCALE GENOMIC DNA]</scope>
    <source>
        <strain evidence="16">PI 553951</strain>
    </source>
</reference>
<accession>A0AAW1WKK1</accession>
<dbReference type="InterPro" id="IPR000719">
    <property type="entry name" value="Prot_kinase_dom"/>
</dbReference>
<comment type="similarity">
    <text evidence="14">Belongs to the protein kinase superfamily.</text>
</comment>
<dbReference type="GO" id="GO:0009738">
    <property type="term" value="P:abscisic acid-activated signaling pathway"/>
    <property type="evidence" value="ECO:0007669"/>
    <property type="project" value="UniProtKB-KW"/>
</dbReference>
<feature type="binding site" evidence="13">
    <location>
        <position position="34"/>
    </location>
    <ligand>
        <name>ATP</name>
        <dbReference type="ChEBI" id="CHEBI:30616"/>
    </ligand>
</feature>
<dbReference type="PANTHER" id="PTHR48011:SF4">
    <property type="entry name" value="MITOGEN-ACTIVATED PROTEIN KINASE KINASE KINASE 19"/>
    <property type="match status" value="1"/>
</dbReference>
<comment type="catalytic activity">
    <reaction evidence="11">
        <text>L-threonyl-[protein] + ATP = O-phospho-L-threonyl-[protein] + ADP + H(+)</text>
        <dbReference type="Rhea" id="RHEA:46608"/>
        <dbReference type="Rhea" id="RHEA-COMP:11060"/>
        <dbReference type="Rhea" id="RHEA-COMP:11605"/>
        <dbReference type="ChEBI" id="CHEBI:15378"/>
        <dbReference type="ChEBI" id="CHEBI:30013"/>
        <dbReference type="ChEBI" id="CHEBI:30616"/>
        <dbReference type="ChEBI" id="CHEBI:61977"/>
        <dbReference type="ChEBI" id="CHEBI:456216"/>
        <dbReference type="EC" id="2.7.11.25"/>
    </reaction>
</comment>
<dbReference type="AlphaFoldDB" id="A0AAW1WKK1"/>
<dbReference type="InterPro" id="IPR011009">
    <property type="entry name" value="Kinase-like_dom_sf"/>
</dbReference>
<evidence type="ECO:0000313" key="16">
    <source>
        <dbReference type="EMBL" id="KAK9924520.1"/>
    </source>
</evidence>
<evidence type="ECO:0000256" key="6">
    <source>
        <dbReference type="ARBA" id="ARBA00022682"/>
    </source>
</evidence>
<keyword evidence="10" id="KW-0539">Nucleus</keyword>
<dbReference type="EC" id="2.7.11.25" evidence="2"/>
<comment type="caution">
    <text evidence="16">The sequence shown here is derived from an EMBL/GenBank/DDBJ whole genome shotgun (WGS) entry which is preliminary data.</text>
</comment>
<organism evidence="16 17">
    <name type="scientific">Rubus argutus</name>
    <name type="common">Southern blackberry</name>
    <dbReference type="NCBI Taxonomy" id="59490"/>
    <lineage>
        <taxon>Eukaryota</taxon>
        <taxon>Viridiplantae</taxon>
        <taxon>Streptophyta</taxon>
        <taxon>Embryophyta</taxon>
        <taxon>Tracheophyta</taxon>
        <taxon>Spermatophyta</taxon>
        <taxon>Magnoliopsida</taxon>
        <taxon>eudicotyledons</taxon>
        <taxon>Gunneridae</taxon>
        <taxon>Pentapetalae</taxon>
        <taxon>rosids</taxon>
        <taxon>fabids</taxon>
        <taxon>Rosales</taxon>
        <taxon>Rosaceae</taxon>
        <taxon>Rosoideae</taxon>
        <taxon>Rosoideae incertae sedis</taxon>
        <taxon>Rubus</taxon>
    </lineage>
</organism>
<evidence type="ECO:0000256" key="3">
    <source>
        <dbReference type="ARBA" id="ARBA00022527"/>
    </source>
</evidence>
<comment type="subcellular location">
    <subcellularLocation>
        <location evidence="1">Nucleus</location>
    </subcellularLocation>
</comment>
<evidence type="ECO:0000256" key="8">
    <source>
        <dbReference type="ARBA" id="ARBA00022777"/>
    </source>
</evidence>
<keyword evidence="3 14" id="KW-0723">Serine/threonine-protein kinase</keyword>
<evidence type="ECO:0000256" key="13">
    <source>
        <dbReference type="PROSITE-ProRule" id="PRU10141"/>
    </source>
</evidence>
<proteinExistence type="inferred from homology"/>
<evidence type="ECO:0000256" key="1">
    <source>
        <dbReference type="ARBA" id="ARBA00004123"/>
    </source>
</evidence>
<evidence type="ECO:0000259" key="15">
    <source>
        <dbReference type="PROSITE" id="PS50011"/>
    </source>
</evidence>
<dbReference type="PANTHER" id="PTHR48011">
    <property type="entry name" value="CCR4-NOT TRANSCRIPTIONAL COMPLEX SUBUNIT CAF120-RELATED"/>
    <property type="match status" value="1"/>
</dbReference>
<evidence type="ECO:0000256" key="7">
    <source>
        <dbReference type="ARBA" id="ARBA00022741"/>
    </source>
</evidence>
<keyword evidence="5" id="KW-0808">Transferase</keyword>
<evidence type="ECO:0000256" key="9">
    <source>
        <dbReference type="ARBA" id="ARBA00022840"/>
    </source>
</evidence>
<dbReference type="GO" id="GO:0005524">
    <property type="term" value="F:ATP binding"/>
    <property type="evidence" value="ECO:0007669"/>
    <property type="project" value="UniProtKB-UniRule"/>
</dbReference>
<evidence type="ECO:0000256" key="5">
    <source>
        <dbReference type="ARBA" id="ARBA00022679"/>
    </source>
</evidence>
<keyword evidence="4" id="KW-0597">Phosphoprotein</keyword>
<dbReference type="GO" id="GO:0019901">
    <property type="term" value="F:protein kinase binding"/>
    <property type="evidence" value="ECO:0007669"/>
    <property type="project" value="UniProtKB-ARBA"/>
</dbReference>
<dbReference type="SMART" id="SM00220">
    <property type="entry name" value="S_TKc"/>
    <property type="match status" value="1"/>
</dbReference>
<dbReference type="InterPro" id="IPR052751">
    <property type="entry name" value="Plant_MAPKKK"/>
</dbReference>
<dbReference type="InterPro" id="IPR017441">
    <property type="entry name" value="Protein_kinase_ATP_BS"/>
</dbReference>